<dbReference type="EMBL" id="FOUP01000024">
    <property type="protein sequence ID" value="SFO77830.1"/>
    <property type="molecule type" value="Genomic_DNA"/>
</dbReference>
<dbReference type="SUPFAM" id="SSF55961">
    <property type="entry name" value="Bet v1-like"/>
    <property type="match status" value="1"/>
</dbReference>
<evidence type="ECO:0000259" key="2">
    <source>
        <dbReference type="Pfam" id="PF19298"/>
    </source>
</evidence>
<keyword evidence="1" id="KW-0560">Oxidoreductase</keyword>
<dbReference type="Gene3D" id="3.90.380.10">
    <property type="entry name" value="Naphthalene 1,2-dioxygenase Alpha Subunit, Chain A, domain 1"/>
    <property type="match status" value="1"/>
</dbReference>
<organism evidence="3 4">
    <name type="scientific">Saccharopolyspora antimicrobica</name>
    <dbReference type="NCBI Taxonomy" id="455193"/>
    <lineage>
        <taxon>Bacteria</taxon>
        <taxon>Bacillati</taxon>
        <taxon>Actinomycetota</taxon>
        <taxon>Actinomycetes</taxon>
        <taxon>Pseudonocardiales</taxon>
        <taxon>Pseudonocardiaceae</taxon>
        <taxon>Saccharopolyspora</taxon>
    </lineage>
</organism>
<evidence type="ECO:0000313" key="3">
    <source>
        <dbReference type="EMBL" id="SFO77830.1"/>
    </source>
</evidence>
<dbReference type="GO" id="GO:0004497">
    <property type="term" value="F:monooxygenase activity"/>
    <property type="evidence" value="ECO:0007669"/>
    <property type="project" value="UniProtKB-KW"/>
</dbReference>
<protein>
    <submittedName>
        <fullName evidence="3">3-ketosteroid 9alpha-monooxygenase subunit A</fullName>
    </submittedName>
</protein>
<evidence type="ECO:0000256" key="1">
    <source>
        <dbReference type="ARBA" id="ARBA00023002"/>
    </source>
</evidence>
<evidence type="ECO:0000313" key="4">
    <source>
        <dbReference type="Proteomes" id="UP000199398"/>
    </source>
</evidence>
<dbReference type="GO" id="GO:0008203">
    <property type="term" value="P:cholesterol metabolic process"/>
    <property type="evidence" value="ECO:0007669"/>
    <property type="project" value="InterPro"/>
</dbReference>
<dbReference type="InterPro" id="IPR045605">
    <property type="entry name" value="KshA-like_C"/>
</dbReference>
<sequence length="124" mass="14543">MLINCHYPVTANSFVLQYGIIVKRSDRLPDADETARKIGEFIKIGFEQDVQIWRNKTRIDNPLLCEEDGPVYQLRRWYEQFYVDVADVTPEMVDRFEYEIDTTRPNEAWRREVEANLAAANGNA</sequence>
<dbReference type="AlphaFoldDB" id="A0A1I5JYK9"/>
<dbReference type="STRING" id="455193.SAMN05421805_12488"/>
<accession>A0A1I5JYK9</accession>
<dbReference type="Proteomes" id="UP000199398">
    <property type="component" value="Unassembled WGS sequence"/>
</dbReference>
<reference evidence="3 4" key="1">
    <citation type="submission" date="2016-10" db="EMBL/GenBank/DDBJ databases">
        <authorList>
            <person name="de Groot N.N."/>
        </authorList>
    </citation>
    <scope>NUCLEOTIDE SEQUENCE [LARGE SCALE GENOMIC DNA]</scope>
    <source>
        <strain evidence="3 4">CPCC 201259</strain>
    </source>
</reference>
<name>A0A1I5JYK9_9PSEU</name>
<dbReference type="Pfam" id="PF19298">
    <property type="entry name" value="KshA_C"/>
    <property type="match status" value="1"/>
</dbReference>
<feature type="domain" description="3-ketosteroid-9-alpha-monooxygenase oxygenase component-like C-terminal" evidence="2">
    <location>
        <begin position="1"/>
        <end position="82"/>
    </location>
</feature>
<keyword evidence="3" id="KW-0503">Monooxygenase</keyword>
<proteinExistence type="predicted"/>
<gene>
    <name evidence="3" type="ORF">SAMN05421805_12488</name>
</gene>